<protein>
    <submittedName>
        <fullName evidence="1">SFRICE_017090</fullName>
    </submittedName>
</protein>
<sequence length="137" mass="15858">MVSDDAAYDGARLPMSNLFTRALKTPRLYPSGNTDSGKEFHSLAVRTRKLEAKRFRLIFMSSIPRHTTQRLSRCYEPVAWLETSRLLRQNITDIGQIVPCRLSSRPHVAQQMFLAGTRLKNDKRLDNRNQFQYCLTV</sequence>
<evidence type="ECO:0000313" key="1">
    <source>
        <dbReference type="EMBL" id="SOQ51271.1"/>
    </source>
</evidence>
<dbReference type="AlphaFoldDB" id="A0A2H1WDZ6"/>
<accession>A0A2H1WDZ6</accession>
<organism evidence="1">
    <name type="scientific">Spodoptera frugiperda</name>
    <name type="common">Fall armyworm</name>
    <dbReference type="NCBI Taxonomy" id="7108"/>
    <lineage>
        <taxon>Eukaryota</taxon>
        <taxon>Metazoa</taxon>
        <taxon>Ecdysozoa</taxon>
        <taxon>Arthropoda</taxon>
        <taxon>Hexapoda</taxon>
        <taxon>Insecta</taxon>
        <taxon>Pterygota</taxon>
        <taxon>Neoptera</taxon>
        <taxon>Endopterygota</taxon>
        <taxon>Lepidoptera</taxon>
        <taxon>Glossata</taxon>
        <taxon>Ditrysia</taxon>
        <taxon>Noctuoidea</taxon>
        <taxon>Noctuidae</taxon>
        <taxon>Amphipyrinae</taxon>
        <taxon>Spodoptera</taxon>
    </lineage>
</organism>
<proteinExistence type="predicted"/>
<reference evidence="1" key="1">
    <citation type="submission" date="2016-07" db="EMBL/GenBank/DDBJ databases">
        <authorList>
            <person name="Bretaudeau A."/>
        </authorList>
    </citation>
    <scope>NUCLEOTIDE SEQUENCE</scope>
    <source>
        <strain evidence="1">Rice</strain>
        <tissue evidence="1">Whole body</tissue>
    </source>
</reference>
<dbReference type="EMBL" id="ODYU01008015">
    <property type="protein sequence ID" value="SOQ51271.1"/>
    <property type="molecule type" value="Genomic_DNA"/>
</dbReference>
<name>A0A2H1WDZ6_SPOFR</name>
<gene>
    <name evidence="1" type="ORF">SFRICE_017090</name>
</gene>